<dbReference type="Proteomes" id="UP001431131">
    <property type="component" value="Unassembled WGS sequence"/>
</dbReference>
<dbReference type="PIRSF" id="PIRSF028846">
    <property type="entry name" value="UCP028846"/>
    <property type="match status" value="1"/>
</dbReference>
<dbReference type="PANTHER" id="PTHR31047:SF0">
    <property type="entry name" value="MEIOTICALLY UP-REGULATED GENE 157 PROTEIN"/>
    <property type="match status" value="1"/>
</dbReference>
<dbReference type="EMBL" id="JAKTTI010000008">
    <property type="protein sequence ID" value="MCH1625214.1"/>
    <property type="molecule type" value="Genomic_DNA"/>
</dbReference>
<dbReference type="RefSeq" id="WP_240254285.1">
    <property type="nucleotide sequence ID" value="NZ_JAKTTI010000008.1"/>
</dbReference>
<dbReference type="Gene3D" id="1.50.10.10">
    <property type="match status" value="1"/>
</dbReference>
<dbReference type="GO" id="GO:0005975">
    <property type="term" value="P:carbohydrate metabolic process"/>
    <property type="evidence" value="ECO:0007669"/>
    <property type="project" value="InterPro"/>
</dbReference>
<dbReference type="SMART" id="SM01149">
    <property type="entry name" value="DUF1237"/>
    <property type="match status" value="1"/>
</dbReference>
<proteinExistence type="predicted"/>
<evidence type="ECO:0000313" key="2">
    <source>
        <dbReference type="Proteomes" id="UP001431131"/>
    </source>
</evidence>
<dbReference type="InterPro" id="IPR008928">
    <property type="entry name" value="6-hairpin_glycosidase_sf"/>
</dbReference>
<gene>
    <name evidence="1" type="ORF">MJG50_07730</name>
</gene>
<dbReference type="SUPFAM" id="SSF48208">
    <property type="entry name" value="Six-hairpin glycosidases"/>
    <property type="match status" value="1"/>
</dbReference>
<dbReference type="GO" id="GO:0016787">
    <property type="term" value="F:hydrolase activity"/>
    <property type="evidence" value="ECO:0007669"/>
    <property type="project" value="UniProtKB-KW"/>
</dbReference>
<protein>
    <submittedName>
        <fullName evidence="1">Glycoside hydrolase family 125 protein</fullName>
    </submittedName>
</protein>
<organism evidence="1 2">
    <name type="scientific">Fredinandcohnia quinoae</name>
    <dbReference type="NCBI Taxonomy" id="2918902"/>
    <lineage>
        <taxon>Bacteria</taxon>
        <taxon>Bacillati</taxon>
        <taxon>Bacillota</taxon>
        <taxon>Bacilli</taxon>
        <taxon>Bacillales</taxon>
        <taxon>Bacillaceae</taxon>
        <taxon>Fredinandcohnia</taxon>
    </lineage>
</organism>
<dbReference type="PANTHER" id="PTHR31047">
    <property type="entry name" value="MEIOTICALLY UP-REGULATED GENE 157 PROTEIN"/>
    <property type="match status" value="1"/>
</dbReference>
<keyword evidence="1" id="KW-0378">Hydrolase</keyword>
<reference evidence="1" key="1">
    <citation type="submission" date="2022-02" db="EMBL/GenBank/DDBJ databases">
        <title>Fredinandcohnia quinoae sp. nov. isolated from Chenopodium quinoa seeds.</title>
        <authorList>
            <person name="Saati-Santamaria Z."/>
            <person name="Flores-Felix J.D."/>
            <person name="Igual J.M."/>
            <person name="Velazquez E."/>
            <person name="Garcia-Fraile P."/>
            <person name="Martinez-Molina E."/>
        </authorList>
    </citation>
    <scope>NUCLEOTIDE SEQUENCE</scope>
    <source>
        <strain evidence="1">SECRCQ15</strain>
    </source>
</reference>
<name>A0AAW5E0V8_9BACI</name>
<sequence length="442" mass="50637">MSSEKTIPQSLTRLIDEVKEHFPEDQKLQEMFEQCFVNTYETTLMPQEDGTTFVITGDIPAMWLRDSAAQVRPYLLAAEEDEEMAKLIEGVVRRQMNYILQDPYANAFNETSNGKGHQADITDMSPIIWERKYEIDSLCYPIQLSYLLWKSTGKTTHFDETFSQALTKILHVWRVEQNHEEESPYSFERLDVRQSDTLNRNGKGSKTVKTGMTWSGFRPSDDACLYGYLVPANMFAVVVLGYATEISRDILKDENLATQCDQLAFEIKAGIEEFAVLEHPIYGDMYVYETDGMGRYNLMDDANVPSLLASPYLGWCQFDDKTYLNTRSFLLSRDNPYYYEGKAANGIGSPHTPDHYIWHIALAIEGMTTTDTAEKMRILEVMKQTDGGTGFMHEGFNTDQPEEFTREWFSWANSMFSEFVLSLCGLAVKGSPLHKRLQETNI</sequence>
<accession>A0AAW5E0V8</accession>
<dbReference type="Pfam" id="PF06824">
    <property type="entry name" value="Glyco_hydro_125"/>
    <property type="match status" value="1"/>
</dbReference>
<comment type="caution">
    <text evidence="1">The sequence shown here is derived from an EMBL/GenBank/DDBJ whole genome shotgun (WGS) entry which is preliminary data.</text>
</comment>
<evidence type="ECO:0000313" key="1">
    <source>
        <dbReference type="EMBL" id="MCH1625214.1"/>
    </source>
</evidence>
<dbReference type="AlphaFoldDB" id="A0AAW5E0V8"/>
<keyword evidence="2" id="KW-1185">Reference proteome</keyword>
<dbReference type="InterPro" id="IPR012341">
    <property type="entry name" value="6hp_glycosidase-like_sf"/>
</dbReference>
<dbReference type="InterPro" id="IPR008313">
    <property type="entry name" value="GH125"/>
</dbReference>